<evidence type="ECO:0000313" key="2">
    <source>
        <dbReference type="EMBL" id="GGJ72246.1"/>
    </source>
</evidence>
<reference evidence="2" key="1">
    <citation type="journal article" date="2014" name="Int. J. Syst. Evol. Microbiol.">
        <title>Complete genome sequence of Corynebacterium casei LMG S-19264T (=DSM 44701T), isolated from a smear-ripened cheese.</title>
        <authorList>
            <consortium name="US DOE Joint Genome Institute (JGI-PGF)"/>
            <person name="Walter F."/>
            <person name="Albersmeier A."/>
            <person name="Kalinowski J."/>
            <person name="Ruckert C."/>
        </authorList>
    </citation>
    <scope>NUCLEOTIDE SEQUENCE</scope>
    <source>
        <strain evidence="2">CGMCC 1.8984</strain>
    </source>
</reference>
<dbReference type="AlphaFoldDB" id="A0A917PDU8"/>
<name>A0A917PDU8_9MICO</name>
<gene>
    <name evidence="2" type="ORF">GCM10011372_07790</name>
</gene>
<reference evidence="2" key="2">
    <citation type="submission" date="2020-09" db="EMBL/GenBank/DDBJ databases">
        <authorList>
            <person name="Sun Q."/>
            <person name="Zhou Y."/>
        </authorList>
    </citation>
    <scope>NUCLEOTIDE SEQUENCE</scope>
    <source>
        <strain evidence="2">CGMCC 1.8984</strain>
    </source>
</reference>
<dbReference type="InterPro" id="IPR025449">
    <property type="entry name" value="JetB"/>
</dbReference>
<accession>A0A917PDU8</accession>
<organism evidence="2 3">
    <name type="scientific">Agromyces bauzanensis</name>
    <dbReference type="NCBI Taxonomy" id="1308924"/>
    <lineage>
        <taxon>Bacteria</taxon>
        <taxon>Bacillati</taxon>
        <taxon>Actinomycetota</taxon>
        <taxon>Actinomycetes</taxon>
        <taxon>Micrococcales</taxon>
        <taxon>Microbacteriaceae</taxon>
        <taxon>Agromyces</taxon>
    </lineage>
</organism>
<evidence type="ECO:0000313" key="3">
    <source>
        <dbReference type="Proteomes" id="UP000636956"/>
    </source>
</evidence>
<keyword evidence="3" id="KW-1185">Reference proteome</keyword>
<proteinExistence type="predicted"/>
<evidence type="ECO:0000256" key="1">
    <source>
        <dbReference type="SAM" id="MobiDB-lite"/>
    </source>
</evidence>
<dbReference type="Proteomes" id="UP000636956">
    <property type="component" value="Unassembled WGS sequence"/>
</dbReference>
<dbReference type="Pfam" id="PF13835">
    <property type="entry name" value="DUF4194"/>
    <property type="match status" value="1"/>
</dbReference>
<feature type="compositionally biased region" description="Low complexity" evidence="1">
    <location>
        <begin position="19"/>
        <end position="31"/>
    </location>
</feature>
<evidence type="ECO:0008006" key="4">
    <source>
        <dbReference type="Google" id="ProtNLM"/>
    </source>
</evidence>
<comment type="caution">
    <text evidence="2">The sequence shown here is derived from an EMBL/GenBank/DDBJ whole genome shotgun (WGS) entry which is preliminary data.</text>
</comment>
<sequence length="241" mass="26250">MNDELESPDAASPAPPDRVPASSDADAASAALWPGDAGELREPSRRALLELVKGPYLSGTKSPALWSALLADEPSIRSRLHELFLDLVVDRIGEFAFVRNVDAGELATPTTVRTESLTFLDTAMLLVLRQMLLTAEGEGRVIVGQDEVFEQLHVYRTADRDEHDFAKRLNASWGKMQNKLRVIHNAGDDRVEISPVLRLIVDAEQVNAIAAEYRRIAGLAPGAETATVADATNDADREEIA</sequence>
<dbReference type="RefSeq" id="WP_188742140.1">
    <property type="nucleotide sequence ID" value="NZ_BAABFW010000009.1"/>
</dbReference>
<protein>
    <recommendedName>
        <fullName evidence="4">DUF4194 domain-containing protein</fullName>
    </recommendedName>
</protein>
<feature type="region of interest" description="Disordered" evidence="1">
    <location>
        <begin position="1"/>
        <end position="37"/>
    </location>
</feature>
<dbReference type="EMBL" id="BMMD01000003">
    <property type="protein sequence ID" value="GGJ72246.1"/>
    <property type="molecule type" value="Genomic_DNA"/>
</dbReference>